<keyword evidence="7" id="KW-1185">Reference proteome</keyword>
<feature type="transmembrane region" description="Helical" evidence="5">
    <location>
        <begin position="375"/>
        <end position="392"/>
    </location>
</feature>
<comment type="subcellular location">
    <subcellularLocation>
        <location evidence="1">Membrane</location>
        <topology evidence="1">Multi-pass membrane protein</topology>
    </subcellularLocation>
</comment>
<dbReference type="Pfam" id="PF13000">
    <property type="entry name" value="Acatn"/>
    <property type="match status" value="3"/>
</dbReference>
<dbReference type="InterPro" id="IPR004752">
    <property type="entry name" value="AmpG_permease/AT-1"/>
</dbReference>
<evidence type="ECO:0000313" key="7">
    <source>
        <dbReference type="Proteomes" id="UP001153620"/>
    </source>
</evidence>
<dbReference type="AlphaFoldDB" id="A0A9N9S3I9"/>
<feature type="transmembrane region" description="Helical" evidence="5">
    <location>
        <begin position="312"/>
        <end position="330"/>
    </location>
</feature>
<dbReference type="GO" id="GO:0016020">
    <property type="term" value="C:membrane"/>
    <property type="evidence" value="ECO:0007669"/>
    <property type="project" value="UniProtKB-SubCell"/>
</dbReference>
<keyword evidence="4 5" id="KW-0472">Membrane</keyword>
<dbReference type="Gene3D" id="1.20.1250.20">
    <property type="entry name" value="MFS general substrate transporter like domains"/>
    <property type="match status" value="1"/>
</dbReference>
<evidence type="ECO:0000256" key="4">
    <source>
        <dbReference type="ARBA" id="ARBA00023136"/>
    </source>
</evidence>
<feature type="transmembrane region" description="Helical" evidence="5">
    <location>
        <begin position="219"/>
        <end position="242"/>
    </location>
</feature>
<keyword evidence="3 5" id="KW-1133">Transmembrane helix</keyword>
<feature type="transmembrane region" description="Helical" evidence="5">
    <location>
        <begin position="75"/>
        <end position="98"/>
    </location>
</feature>
<dbReference type="Proteomes" id="UP001153620">
    <property type="component" value="Chromosome 4"/>
</dbReference>
<evidence type="ECO:0008006" key="8">
    <source>
        <dbReference type="Google" id="ProtNLM"/>
    </source>
</evidence>
<feature type="transmembrane region" description="Helical" evidence="5">
    <location>
        <begin position="107"/>
        <end position="127"/>
    </location>
</feature>
<protein>
    <recommendedName>
        <fullName evidence="8">Acetyl-coenzyme A transporter 1</fullName>
    </recommendedName>
</protein>
<dbReference type="InterPro" id="IPR036259">
    <property type="entry name" value="MFS_trans_sf"/>
</dbReference>
<proteinExistence type="predicted"/>
<gene>
    <name evidence="6" type="ORF">CHIRRI_LOCUS13015</name>
</gene>
<accession>A0A9N9S3I9</accession>
<sequence length="541" mass="62082">MHQKDKSEDEENINNKVVVDGHVAPEEEESNLKGDYRNVAILLFLYILQGIPLGISSAVRILLQNRGVSYKEQAIFSFAAYPFTMKVLWCPIVDALYVKRFGRRKSWLVPVQVLIGSFMIILAQNVNEWLGDGEGNEPQIILLTVVFFILWFLTATQDIVVDGWCLTMLQRRNVGYAATTNSCGQTGGWFIGYVILLVFESPEFCNKYIFSEPRTEGLITLAGFLKFWGIIFLITTVFIAIFKKERSELDYELEEHPDYGVKKAYPILWEIVKLKPVLKLSLFLLTAKAGFAACDVVTSLKLIEYGMPKEKAALLAIPLVPIQLVLPFIISRYTAGPRPMSFYIKAFPYRLLMTIVIGLFVFFTPKMKTDDGFPFYFYLLLVCIYMIYQIPFRSMYICDMSFFAKISDPLIGGTYMTLMNTITNLGGSWIQTFFLWFVDVITWRRCIFDEDLLLSNSTTLPLDNKCSDKIEKEICAKSGGQCHTDIEGYYIEIGINVAYGVVWFFLIKNLILHLQSLPAKEWYVLSRKEEQREMVQVSKDK</sequence>
<reference evidence="6" key="2">
    <citation type="submission" date="2022-10" db="EMBL/GenBank/DDBJ databases">
        <authorList>
            <consortium name="ENA_rothamsted_submissions"/>
            <consortium name="culmorum"/>
            <person name="King R."/>
        </authorList>
    </citation>
    <scope>NUCLEOTIDE SEQUENCE</scope>
</reference>
<organism evidence="6 7">
    <name type="scientific">Chironomus riparius</name>
    <dbReference type="NCBI Taxonomy" id="315576"/>
    <lineage>
        <taxon>Eukaryota</taxon>
        <taxon>Metazoa</taxon>
        <taxon>Ecdysozoa</taxon>
        <taxon>Arthropoda</taxon>
        <taxon>Hexapoda</taxon>
        <taxon>Insecta</taxon>
        <taxon>Pterygota</taxon>
        <taxon>Neoptera</taxon>
        <taxon>Endopterygota</taxon>
        <taxon>Diptera</taxon>
        <taxon>Nematocera</taxon>
        <taxon>Chironomoidea</taxon>
        <taxon>Chironomidae</taxon>
        <taxon>Chironominae</taxon>
        <taxon>Chironomus</taxon>
    </lineage>
</organism>
<feature type="transmembrane region" description="Helical" evidence="5">
    <location>
        <begin position="173"/>
        <end position="199"/>
    </location>
</feature>
<evidence type="ECO:0000256" key="5">
    <source>
        <dbReference type="SAM" id="Phobius"/>
    </source>
</evidence>
<dbReference type="SUPFAM" id="SSF103473">
    <property type="entry name" value="MFS general substrate transporter"/>
    <property type="match status" value="1"/>
</dbReference>
<dbReference type="GO" id="GO:0008521">
    <property type="term" value="F:acetyl-CoA transmembrane transporter activity"/>
    <property type="evidence" value="ECO:0007669"/>
    <property type="project" value="InterPro"/>
</dbReference>
<evidence type="ECO:0000256" key="1">
    <source>
        <dbReference type="ARBA" id="ARBA00004141"/>
    </source>
</evidence>
<dbReference type="OrthoDB" id="6415790at2759"/>
<dbReference type="GO" id="GO:0035348">
    <property type="term" value="P:acetyl-CoA transmembrane transport"/>
    <property type="evidence" value="ECO:0007669"/>
    <property type="project" value="InterPro"/>
</dbReference>
<keyword evidence="2 5" id="KW-0812">Transmembrane</keyword>
<feature type="transmembrane region" description="Helical" evidence="5">
    <location>
        <begin position="342"/>
        <end position="363"/>
    </location>
</feature>
<dbReference type="PANTHER" id="PTHR12778:SF9">
    <property type="entry name" value="ACETYL-COENZYME A TRANSPORTER 1"/>
    <property type="match status" value="1"/>
</dbReference>
<reference evidence="6" key="1">
    <citation type="submission" date="2022-01" db="EMBL/GenBank/DDBJ databases">
        <authorList>
            <person name="King R."/>
        </authorList>
    </citation>
    <scope>NUCLEOTIDE SEQUENCE</scope>
</reference>
<feature type="transmembrane region" description="Helical" evidence="5">
    <location>
        <begin position="39"/>
        <end position="63"/>
    </location>
</feature>
<name>A0A9N9S3I9_9DIPT</name>
<feature type="transmembrane region" description="Helical" evidence="5">
    <location>
        <begin position="139"/>
        <end position="161"/>
    </location>
</feature>
<evidence type="ECO:0000256" key="2">
    <source>
        <dbReference type="ARBA" id="ARBA00022692"/>
    </source>
</evidence>
<dbReference type="PANTHER" id="PTHR12778">
    <property type="entry name" value="SOLUTE CARRIER FAMILY 33 ACETYL-COA TRANSPORTER -RELATED"/>
    <property type="match status" value="1"/>
</dbReference>
<evidence type="ECO:0000313" key="6">
    <source>
        <dbReference type="EMBL" id="CAG9810198.1"/>
    </source>
</evidence>
<evidence type="ECO:0000256" key="3">
    <source>
        <dbReference type="ARBA" id="ARBA00022989"/>
    </source>
</evidence>
<dbReference type="InterPro" id="IPR024371">
    <property type="entry name" value="AcetylCoA_trans_1-like"/>
</dbReference>
<dbReference type="EMBL" id="OU895880">
    <property type="protein sequence ID" value="CAG9810198.1"/>
    <property type="molecule type" value="Genomic_DNA"/>
</dbReference>